<evidence type="ECO:0000313" key="2">
    <source>
        <dbReference type="Proteomes" id="UP000244906"/>
    </source>
</evidence>
<keyword evidence="2" id="KW-1185">Reference proteome</keyword>
<sequence length="66" mass="7801">MLSILIFIIEVKNFHLTLKMLGLLNLINQLILVLVCFHREFQPDSILLCQQYISLFQFIYAGWKMA</sequence>
<protein>
    <submittedName>
        <fullName evidence="1">Uncharacterized protein</fullName>
    </submittedName>
</protein>
<gene>
    <name evidence="1" type="ORF">DC094_08275</name>
</gene>
<comment type="caution">
    <text evidence="1">The sequence shown here is derived from an EMBL/GenBank/DDBJ whole genome shotgun (WGS) entry which is preliminary data.</text>
</comment>
<dbReference type="AlphaFoldDB" id="A0A2V1GYX1"/>
<dbReference type="EMBL" id="QDDL01000002">
    <property type="protein sequence ID" value="PVZ70567.1"/>
    <property type="molecule type" value="Genomic_DNA"/>
</dbReference>
<dbReference type="Proteomes" id="UP000244906">
    <property type="component" value="Unassembled WGS sequence"/>
</dbReference>
<accession>A0A2V1GYX1</accession>
<reference evidence="1 2" key="1">
    <citation type="submission" date="2018-04" db="EMBL/GenBank/DDBJ databases">
        <title>Thalassorhabdus spongiae gen. nov., sp. nov., isolated from a marine sponge in South-West Iceland.</title>
        <authorList>
            <person name="Knobloch S."/>
            <person name="Daussin A."/>
            <person name="Johannsson R."/>
            <person name="Marteinsson V.T."/>
        </authorList>
    </citation>
    <scope>NUCLEOTIDE SEQUENCE [LARGE SCALE GENOMIC DNA]</scope>
    <source>
        <strain evidence="1 2">Hp12</strain>
    </source>
</reference>
<evidence type="ECO:0000313" key="1">
    <source>
        <dbReference type="EMBL" id="PVZ70567.1"/>
    </source>
</evidence>
<name>A0A2V1GYX1_9GAMM</name>
<organism evidence="1 2">
    <name type="scientific">Pelagibaculum spongiae</name>
    <dbReference type="NCBI Taxonomy" id="2080658"/>
    <lineage>
        <taxon>Bacteria</taxon>
        <taxon>Pseudomonadati</taxon>
        <taxon>Pseudomonadota</taxon>
        <taxon>Gammaproteobacteria</taxon>
        <taxon>Oceanospirillales</taxon>
        <taxon>Pelagibaculum</taxon>
    </lineage>
</organism>
<proteinExistence type="predicted"/>